<protein>
    <recommendedName>
        <fullName evidence="3">ParB-like nuclease domain-containing protein</fullName>
    </recommendedName>
</protein>
<evidence type="ECO:0000313" key="1">
    <source>
        <dbReference type="EMBL" id="GID12720.1"/>
    </source>
</evidence>
<organism evidence="1 2">
    <name type="scientific">Actinocatenispora rupis</name>
    <dbReference type="NCBI Taxonomy" id="519421"/>
    <lineage>
        <taxon>Bacteria</taxon>
        <taxon>Bacillati</taxon>
        <taxon>Actinomycetota</taxon>
        <taxon>Actinomycetes</taxon>
        <taxon>Micromonosporales</taxon>
        <taxon>Micromonosporaceae</taxon>
        <taxon>Actinocatenispora</taxon>
    </lineage>
</organism>
<comment type="caution">
    <text evidence="1">The sequence shown here is derived from an EMBL/GenBank/DDBJ whole genome shotgun (WGS) entry which is preliminary data.</text>
</comment>
<dbReference type="RefSeq" id="WP_203658942.1">
    <property type="nucleotide sequence ID" value="NZ_BAAAZM010000024.1"/>
</dbReference>
<evidence type="ECO:0008006" key="3">
    <source>
        <dbReference type="Google" id="ProtNLM"/>
    </source>
</evidence>
<accession>A0A8J3J1A4</accession>
<dbReference type="InterPro" id="IPR036086">
    <property type="entry name" value="ParB/Sulfiredoxin_sf"/>
</dbReference>
<reference evidence="1" key="1">
    <citation type="submission" date="2021-01" db="EMBL/GenBank/DDBJ databases">
        <title>Whole genome shotgun sequence of Actinocatenispora rupis NBRC 107355.</title>
        <authorList>
            <person name="Komaki H."/>
            <person name="Tamura T."/>
        </authorList>
    </citation>
    <scope>NUCLEOTIDE SEQUENCE</scope>
    <source>
        <strain evidence="1">NBRC 107355</strain>
    </source>
</reference>
<name>A0A8J3J1A4_9ACTN</name>
<evidence type="ECO:0000313" key="2">
    <source>
        <dbReference type="Proteomes" id="UP000612808"/>
    </source>
</evidence>
<dbReference type="EMBL" id="BOMB01000020">
    <property type="protein sequence ID" value="GID12720.1"/>
    <property type="molecule type" value="Genomic_DNA"/>
</dbReference>
<dbReference type="Proteomes" id="UP000612808">
    <property type="component" value="Unassembled WGS sequence"/>
</dbReference>
<keyword evidence="2" id="KW-1185">Reference proteome</keyword>
<proteinExistence type="predicted"/>
<dbReference type="SUPFAM" id="SSF110849">
    <property type="entry name" value="ParB/Sulfiredoxin"/>
    <property type="match status" value="1"/>
</dbReference>
<sequence>MITGPGELALVMGVFGGRSRPGLMRLDDALSALGPDGVMEQRVADVPVAQVVGTVDRPYDFDQDFRLRNDRLRLRWQRLAEAMSTGVEPPPVDLVQLGELYFVADGHHRVSVARELGRLVVTARVRRICTVAYGMACLRAVHLPSKQAELEFLRRVPLPDDVRADLWLDTPAEWMRLADAAQSWALDRTLAGRAPGDRGELAAAWWAEEVAPVLDRLRAAGYGLDLRDVQLYATALAVRDRSGSAVWPADLVQRLAAPRRRTLLSRR</sequence>
<gene>
    <name evidence="1" type="ORF">Aru02nite_36090</name>
</gene>
<dbReference type="AlphaFoldDB" id="A0A8J3J1A4"/>